<dbReference type="Proteomes" id="UP000838100">
    <property type="component" value="Unassembled WGS sequence"/>
</dbReference>
<organism evidence="3 4">
    <name type="scientific">Sinobacterium norvegicum</name>
    <dbReference type="NCBI Taxonomy" id="1641715"/>
    <lineage>
        <taxon>Bacteria</taxon>
        <taxon>Pseudomonadati</taxon>
        <taxon>Pseudomonadota</taxon>
        <taxon>Gammaproteobacteria</taxon>
        <taxon>Cellvibrionales</taxon>
        <taxon>Spongiibacteraceae</taxon>
        <taxon>Sinobacterium</taxon>
    </lineage>
</organism>
<gene>
    <name evidence="3" type="ORF">SIN8267_03117</name>
</gene>
<protein>
    <recommendedName>
        <fullName evidence="5">HupE/UreJ family protein</fullName>
    </recommendedName>
</protein>
<feature type="transmembrane region" description="Helical" evidence="1">
    <location>
        <begin position="271"/>
        <end position="295"/>
    </location>
</feature>
<proteinExistence type="predicted"/>
<accession>A0ABN8EPT1</accession>
<comment type="caution">
    <text evidence="3">The sequence shown here is derived from an EMBL/GenBank/DDBJ whole genome shotgun (WGS) entry which is preliminary data.</text>
</comment>
<sequence length="331" mass="35510">MWRINVGLQVMVVLFALSLSVNLSAHPLAPALLSVTQQADHQRYQIRWKTPLKTAPGNQMVPVMPASCQPLGQAESIRHATAIEARWVMACASTSIVGSQLGASNIASSGADVILRVSLADGRVFQQLLSPQQALFTLPEQPDVWQVMLSYGELGVEHLLGGIDHLLFVIGLMLLIGLGQQLLWTITAFTVGHSITLSLAVLGLVSLPQQLAEVFIALSLIVVAVELSGRSKTMWLKRSPWLAAGGFGLLHGLGFAGALSDIGLPQGEIAVALLSFNLGLELGQLAVIAVLALLMKATTGAADTIKRWRWLAVYSLGSLSALWFWERLLAF</sequence>
<dbReference type="InterPro" id="IPR032809">
    <property type="entry name" value="Put_HupE_UreJ"/>
</dbReference>
<keyword evidence="1" id="KW-0812">Transmembrane</keyword>
<dbReference type="RefSeq" id="WP_237445661.1">
    <property type="nucleotide sequence ID" value="NZ_CAKLPX010000004.1"/>
</dbReference>
<evidence type="ECO:0000313" key="4">
    <source>
        <dbReference type="Proteomes" id="UP000838100"/>
    </source>
</evidence>
<dbReference type="Pfam" id="PF13795">
    <property type="entry name" value="HupE_UreJ_2"/>
    <property type="match status" value="1"/>
</dbReference>
<feature type="signal peptide" evidence="2">
    <location>
        <begin position="1"/>
        <end position="25"/>
    </location>
</feature>
<keyword evidence="4" id="KW-1185">Reference proteome</keyword>
<keyword evidence="2" id="KW-0732">Signal</keyword>
<keyword evidence="1" id="KW-1133">Transmembrane helix</keyword>
<feature type="transmembrane region" description="Helical" evidence="1">
    <location>
        <begin position="183"/>
        <end position="205"/>
    </location>
</feature>
<evidence type="ECO:0000256" key="2">
    <source>
        <dbReference type="SAM" id="SignalP"/>
    </source>
</evidence>
<feature type="transmembrane region" description="Helical" evidence="1">
    <location>
        <begin position="241"/>
        <end position="259"/>
    </location>
</feature>
<feature type="transmembrane region" description="Helical" evidence="1">
    <location>
        <begin position="211"/>
        <end position="229"/>
    </location>
</feature>
<feature type="chain" id="PRO_5045823192" description="HupE/UreJ family protein" evidence="2">
    <location>
        <begin position="26"/>
        <end position="331"/>
    </location>
</feature>
<evidence type="ECO:0000313" key="3">
    <source>
        <dbReference type="EMBL" id="CAH0992978.1"/>
    </source>
</evidence>
<dbReference type="EMBL" id="CAKLPX010000004">
    <property type="protein sequence ID" value="CAH0992978.1"/>
    <property type="molecule type" value="Genomic_DNA"/>
</dbReference>
<evidence type="ECO:0000256" key="1">
    <source>
        <dbReference type="SAM" id="Phobius"/>
    </source>
</evidence>
<reference evidence="3" key="1">
    <citation type="submission" date="2021-12" db="EMBL/GenBank/DDBJ databases">
        <authorList>
            <person name="Rodrigo-Torres L."/>
            <person name="Arahal R. D."/>
            <person name="Lucena T."/>
        </authorList>
    </citation>
    <scope>NUCLEOTIDE SEQUENCE</scope>
    <source>
        <strain evidence="3">CECT 8267</strain>
    </source>
</reference>
<evidence type="ECO:0008006" key="5">
    <source>
        <dbReference type="Google" id="ProtNLM"/>
    </source>
</evidence>
<name>A0ABN8EPT1_9GAMM</name>
<keyword evidence="1" id="KW-0472">Membrane</keyword>
<feature type="transmembrane region" description="Helical" evidence="1">
    <location>
        <begin position="158"/>
        <end position="176"/>
    </location>
</feature>
<feature type="transmembrane region" description="Helical" evidence="1">
    <location>
        <begin position="307"/>
        <end position="325"/>
    </location>
</feature>